<dbReference type="PANTHER" id="PTHR30146">
    <property type="entry name" value="LACI-RELATED TRANSCRIPTIONAL REPRESSOR"/>
    <property type="match status" value="1"/>
</dbReference>
<dbReference type="Pfam" id="PF13377">
    <property type="entry name" value="Peripla_BP_3"/>
    <property type="match status" value="1"/>
</dbReference>
<dbReference type="Pfam" id="PF00356">
    <property type="entry name" value="LacI"/>
    <property type="match status" value="1"/>
</dbReference>
<gene>
    <name evidence="5" type="ORF">SAMN02927897_03726</name>
</gene>
<accession>A0A1G4Z006</accession>
<dbReference type="Proteomes" id="UP000183569">
    <property type="component" value="Unassembled WGS sequence"/>
</dbReference>
<dbReference type="GeneID" id="23846118"/>
<feature type="domain" description="HTH lacI-type" evidence="4">
    <location>
        <begin position="10"/>
        <end position="64"/>
    </location>
</feature>
<dbReference type="CDD" id="cd01392">
    <property type="entry name" value="HTH_LacI"/>
    <property type="match status" value="1"/>
</dbReference>
<dbReference type="InterPro" id="IPR010982">
    <property type="entry name" value="Lambda_DNA-bd_dom_sf"/>
</dbReference>
<evidence type="ECO:0000313" key="5">
    <source>
        <dbReference type="EMBL" id="SCX59011.1"/>
    </source>
</evidence>
<reference evidence="5 6" key="1">
    <citation type="submission" date="2016-10" db="EMBL/GenBank/DDBJ databases">
        <authorList>
            <person name="Varghese N."/>
            <person name="Submissions S."/>
        </authorList>
    </citation>
    <scope>NUCLEOTIDE SEQUENCE [LARGE SCALE GENOMIC DNA]</scope>
    <source>
        <strain evidence="5 6">CGMCC 1.12102</strain>
    </source>
</reference>
<dbReference type="AlphaFoldDB" id="A0A1G4Z006"/>
<dbReference type="Gene3D" id="1.10.260.40">
    <property type="entry name" value="lambda repressor-like DNA-binding domains"/>
    <property type="match status" value="1"/>
</dbReference>
<dbReference type="InterPro" id="IPR028082">
    <property type="entry name" value="Peripla_BP_I"/>
</dbReference>
<comment type="caution">
    <text evidence="5">The sequence shown here is derived from an EMBL/GenBank/DDBJ whole genome shotgun (WGS) entry which is preliminary data.</text>
</comment>
<sequence length="340" mass="37542">MSQTLRKQAVTAEDVAKRAGVSRAVVSRALSSNGSISPATKEKVLRAAQELGYQVNFLAQGLNRQRSHLIGVIVARIGDPFRSSLLEGLLHEIQRRGYQALVAEITGEQDLVTTLRRFTQFRVSGVIVTSGQPPEAIVNECVSQRIPVVGINRHPDIPFVDFVCSDNVSGARLAAEQLYRSGCRRFGWLNNCGSTWAGIQRGEAFFQVLQQLGVDTQQQVRWFDAREEGYDGGFQVAQESGADLPEGIFCANAQLACGFLDGMRQRGKSAPADFHLIGFDNTPQSGQFSYQLTTLHQDVAEIANRALTRLLERAKNPLQPSRVEWVKVKLIYRQTSPQIG</sequence>
<dbReference type="EMBL" id="FMUI01000013">
    <property type="protein sequence ID" value="SCX59011.1"/>
    <property type="molecule type" value="Genomic_DNA"/>
</dbReference>
<evidence type="ECO:0000256" key="3">
    <source>
        <dbReference type="ARBA" id="ARBA00023163"/>
    </source>
</evidence>
<evidence type="ECO:0000256" key="2">
    <source>
        <dbReference type="ARBA" id="ARBA00023125"/>
    </source>
</evidence>
<dbReference type="SMART" id="SM00354">
    <property type="entry name" value="HTH_LACI"/>
    <property type="match status" value="1"/>
</dbReference>
<keyword evidence="3" id="KW-0804">Transcription</keyword>
<evidence type="ECO:0000259" key="4">
    <source>
        <dbReference type="PROSITE" id="PS50932"/>
    </source>
</evidence>
<evidence type="ECO:0000256" key="1">
    <source>
        <dbReference type="ARBA" id="ARBA00023015"/>
    </source>
</evidence>
<keyword evidence="1" id="KW-0805">Transcription regulation</keyword>
<dbReference type="CDD" id="cd06278">
    <property type="entry name" value="PBP1_LacI-like"/>
    <property type="match status" value="1"/>
</dbReference>
<dbReference type="GO" id="GO:0000976">
    <property type="term" value="F:transcription cis-regulatory region binding"/>
    <property type="evidence" value="ECO:0007669"/>
    <property type="project" value="TreeGrafter"/>
</dbReference>
<dbReference type="PANTHER" id="PTHR30146:SF109">
    <property type="entry name" value="HTH-TYPE TRANSCRIPTIONAL REGULATOR GALS"/>
    <property type="match status" value="1"/>
</dbReference>
<dbReference type="PROSITE" id="PS50932">
    <property type="entry name" value="HTH_LACI_2"/>
    <property type="match status" value="1"/>
</dbReference>
<proteinExistence type="predicted"/>
<organism evidence="5 6">
    <name type="scientific">Kosakonia sacchari</name>
    <dbReference type="NCBI Taxonomy" id="1158459"/>
    <lineage>
        <taxon>Bacteria</taxon>
        <taxon>Pseudomonadati</taxon>
        <taxon>Pseudomonadota</taxon>
        <taxon>Gammaproteobacteria</taxon>
        <taxon>Enterobacterales</taxon>
        <taxon>Enterobacteriaceae</taxon>
        <taxon>Kosakonia</taxon>
    </lineage>
</organism>
<dbReference type="Gene3D" id="3.40.50.2300">
    <property type="match status" value="2"/>
</dbReference>
<dbReference type="InterPro" id="IPR000843">
    <property type="entry name" value="HTH_LacI"/>
</dbReference>
<dbReference type="InterPro" id="IPR046335">
    <property type="entry name" value="LacI/GalR-like_sensor"/>
</dbReference>
<dbReference type="RefSeq" id="WP_017459467.1">
    <property type="nucleotide sequence ID" value="NZ_FMUI01000013.1"/>
</dbReference>
<dbReference type="SUPFAM" id="SSF53822">
    <property type="entry name" value="Periplasmic binding protein-like I"/>
    <property type="match status" value="1"/>
</dbReference>
<name>A0A1G4Z006_9ENTR</name>
<protein>
    <submittedName>
        <fullName evidence="5">Transcriptional regulator, LacI family</fullName>
    </submittedName>
</protein>
<keyword evidence="2" id="KW-0238">DNA-binding</keyword>
<dbReference type="SUPFAM" id="SSF47413">
    <property type="entry name" value="lambda repressor-like DNA-binding domains"/>
    <property type="match status" value="1"/>
</dbReference>
<dbReference type="GO" id="GO:0003700">
    <property type="term" value="F:DNA-binding transcription factor activity"/>
    <property type="evidence" value="ECO:0007669"/>
    <property type="project" value="TreeGrafter"/>
</dbReference>
<evidence type="ECO:0000313" key="6">
    <source>
        <dbReference type="Proteomes" id="UP000183569"/>
    </source>
</evidence>